<feature type="region of interest" description="Disordered" evidence="1">
    <location>
        <begin position="85"/>
        <end position="109"/>
    </location>
</feature>
<feature type="region of interest" description="Disordered" evidence="1">
    <location>
        <begin position="236"/>
        <end position="265"/>
    </location>
</feature>
<feature type="compositionally biased region" description="Low complexity" evidence="1">
    <location>
        <begin position="140"/>
        <end position="151"/>
    </location>
</feature>
<feature type="compositionally biased region" description="Low complexity" evidence="1">
    <location>
        <begin position="158"/>
        <end position="168"/>
    </location>
</feature>
<accession>A0AAD6T1L7</accession>
<evidence type="ECO:0000313" key="2">
    <source>
        <dbReference type="EMBL" id="KAJ7036198.1"/>
    </source>
</evidence>
<proteinExistence type="predicted"/>
<dbReference type="AlphaFoldDB" id="A0AAD6T1L7"/>
<keyword evidence="3" id="KW-1185">Reference proteome</keyword>
<feature type="compositionally biased region" description="Low complexity" evidence="1">
    <location>
        <begin position="1"/>
        <end position="12"/>
    </location>
</feature>
<gene>
    <name evidence="2" type="ORF">C8F04DRAFT_1181726</name>
</gene>
<feature type="region of interest" description="Disordered" evidence="1">
    <location>
        <begin position="411"/>
        <end position="430"/>
    </location>
</feature>
<dbReference type="Proteomes" id="UP001218188">
    <property type="component" value="Unassembled WGS sequence"/>
</dbReference>
<protein>
    <submittedName>
        <fullName evidence="2">Uncharacterized protein</fullName>
    </submittedName>
</protein>
<organism evidence="2 3">
    <name type="scientific">Mycena alexandri</name>
    <dbReference type="NCBI Taxonomy" id="1745969"/>
    <lineage>
        <taxon>Eukaryota</taxon>
        <taxon>Fungi</taxon>
        <taxon>Dikarya</taxon>
        <taxon>Basidiomycota</taxon>
        <taxon>Agaricomycotina</taxon>
        <taxon>Agaricomycetes</taxon>
        <taxon>Agaricomycetidae</taxon>
        <taxon>Agaricales</taxon>
        <taxon>Marasmiineae</taxon>
        <taxon>Mycenaceae</taxon>
        <taxon>Mycena</taxon>
    </lineage>
</organism>
<feature type="region of interest" description="Disordered" evidence="1">
    <location>
        <begin position="140"/>
        <end position="168"/>
    </location>
</feature>
<feature type="region of interest" description="Disordered" evidence="1">
    <location>
        <begin position="1"/>
        <end position="20"/>
    </location>
</feature>
<dbReference type="EMBL" id="JARJCM010000045">
    <property type="protein sequence ID" value="KAJ7036198.1"/>
    <property type="molecule type" value="Genomic_DNA"/>
</dbReference>
<sequence>MFNGLPPTTTSPNDPPPLQLTPQQYAFAFQQFQLQMAAPMPHAPVPLNPVFPSPVIDPSLLPAPAATPDERLSAVERELHELKASVAQKRSNDDPPHKPSKKSKRTVYMLKESKNLSVEQLEVRKVLMRKIKVELRTLTGTKESSDSSTDSGSERDTPSASTSSSPLLSFDFDSNVDLPANMAVITRAADLIFKEQSDPTASTFSLPHITVRFTHSDLAHFGKTTFRGWKKKYRGEHDPEVRAKQERQASRDRQGMRRKELKQKRLKAVREYKKQHKKDPACLLETEWMSDEISEPDTDDDEKKAERRRQLRRMAGLSRAQKDTEVWEVVRPGFQSVEAAEVKDELDRLSKVSKARNGRKKTANRTILRSSLGNTHNRHPTRKLWPFMLSRDWYDAEVVENPDLAETISLYTKNPDGFGEDSGYAGDDEH</sequence>
<feature type="compositionally biased region" description="Basic and acidic residues" evidence="1">
    <location>
        <begin position="236"/>
        <end position="258"/>
    </location>
</feature>
<reference evidence="2" key="1">
    <citation type="submission" date="2023-03" db="EMBL/GenBank/DDBJ databases">
        <title>Massive genome expansion in bonnet fungi (Mycena s.s.) driven by repeated elements and novel gene families across ecological guilds.</title>
        <authorList>
            <consortium name="Lawrence Berkeley National Laboratory"/>
            <person name="Harder C.B."/>
            <person name="Miyauchi S."/>
            <person name="Viragh M."/>
            <person name="Kuo A."/>
            <person name="Thoen E."/>
            <person name="Andreopoulos B."/>
            <person name="Lu D."/>
            <person name="Skrede I."/>
            <person name="Drula E."/>
            <person name="Henrissat B."/>
            <person name="Morin E."/>
            <person name="Kohler A."/>
            <person name="Barry K."/>
            <person name="LaButti K."/>
            <person name="Morin E."/>
            <person name="Salamov A."/>
            <person name="Lipzen A."/>
            <person name="Mereny Z."/>
            <person name="Hegedus B."/>
            <person name="Baldrian P."/>
            <person name="Stursova M."/>
            <person name="Weitz H."/>
            <person name="Taylor A."/>
            <person name="Grigoriev I.V."/>
            <person name="Nagy L.G."/>
            <person name="Martin F."/>
            <person name="Kauserud H."/>
        </authorList>
    </citation>
    <scope>NUCLEOTIDE SEQUENCE</scope>
    <source>
        <strain evidence="2">CBHHK200</strain>
    </source>
</reference>
<evidence type="ECO:0000256" key="1">
    <source>
        <dbReference type="SAM" id="MobiDB-lite"/>
    </source>
</evidence>
<feature type="region of interest" description="Disordered" evidence="1">
    <location>
        <begin position="293"/>
        <end position="316"/>
    </location>
</feature>
<name>A0AAD6T1L7_9AGAR</name>
<comment type="caution">
    <text evidence="2">The sequence shown here is derived from an EMBL/GenBank/DDBJ whole genome shotgun (WGS) entry which is preliminary data.</text>
</comment>
<evidence type="ECO:0000313" key="3">
    <source>
        <dbReference type="Proteomes" id="UP001218188"/>
    </source>
</evidence>